<name>A0A2N5TNX8_9BASI</name>
<dbReference type="SUPFAM" id="SSF53613">
    <property type="entry name" value="Ribokinase-like"/>
    <property type="match status" value="1"/>
</dbReference>
<accession>A0A2N5TNX8</accession>
<evidence type="ECO:0000256" key="2">
    <source>
        <dbReference type="SAM" id="MobiDB-lite"/>
    </source>
</evidence>
<feature type="region of interest" description="Disordered" evidence="2">
    <location>
        <begin position="370"/>
        <end position="393"/>
    </location>
</feature>
<feature type="compositionally biased region" description="Polar residues" evidence="2">
    <location>
        <begin position="53"/>
        <end position="64"/>
    </location>
</feature>
<dbReference type="Gene3D" id="3.40.1190.20">
    <property type="match status" value="1"/>
</dbReference>
<reference evidence="4 5" key="1">
    <citation type="submission" date="2017-11" db="EMBL/GenBank/DDBJ databases">
        <title>De novo assembly and phasing of dikaryotic genomes from two isolates of Puccinia coronata f. sp. avenae, the causal agent of oat crown rust.</title>
        <authorList>
            <person name="Miller M.E."/>
            <person name="Zhang Y."/>
            <person name="Omidvar V."/>
            <person name="Sperschneider J."/>
            <person name="Schwessinger B."/>
            <person name="Raley C."/>
            <person name="Palmer J.M."/>
            <person name="Garnica D."/>
            <person name="Upadhyaya N."/>
            <person name="Rathjen J."/>
            <person name="Taylor J.M."/>
            <person name="Park R.F."/>
            <person name="Dodds P.N."/>
            <person name="Hirsch C.D."/>
            <person name="Kianian S.F."/>
            <person name="Figueroa M."/>
        </authorList>
    </citation>
    <scope>NUCLEOTIDE SEQUENCE [LARGE SCALE GENOMIC DNA]</scope>
    <source>
        <strain evidence="4">12SD80</strain>
    </source>
</reference>
<proteinExistence type="predicted"/>
<organism evidence="4 5">
    <name type="scientific">Puccinia coronata f. sp. avenae</name>
    <dbReference type="NCBI Taxonomy" id="200324"/>
    <lineage>
        <taxon>Eukaryota</taxon>
        <taxon>Fungi</taxon>
        <taxon>Dikarya</taxon>
        <taxon>Basidiomycota</taxon>
        <taxon>Pucciniomycotina</taxon>
        <taxon>Pucciniomycetes</taxon>
        <taxon>Pucciniales</taxon>
        <taxon>Pucciniaceae</taxon>
        <taxon>Puccinia</taxon>
    </lineage>
</organism>
<evidence type="ECO:0000313" key="5">
    <source>
        <dbReference type="Proteomes" id="UP000235392"/>
    </source>
</evidence>
<feature type="compositionally biased region" description="Polar residues" evidence="2">
    <location>
        <begin position="370"/>
        <end position="390"/>
    </location>
</feature>
<dbReference type="InterPro" id="IPR029056">
    <property type="entry name" value="Ribokinase-like"/>
</dbReference>
<sequence>MSDSETQHSSTSPAATKSENLTHTIEDHGLLLHENELPGLNEYMETVDGRSPCGSQRNSYPPSKTNHDEEALWAENKKLRNDLKKSMQKENKLSQTEDIILEQLQHSEEARSRLEEQLAELRNKCNVQAKKLNESLKQQASANLGLESMTLKLQISQKEVHNHMVKMEIKKRKEIENEERVKQLSRSFQELRDENAALQNVIEQREAVIAELNKTIGGTLSSQDLGVLDEMCSHGKVLLSEELASQDNKLRRSQDQWESTLKLALDPSSLRTSQLASHAVISNPSPFGFHNHFDAPTRPFPQCSPDAHQKSHLIRKIHNTKRPIKNIDPESNGGATACPRGDARHVHPGSEHLFPKIKSGRLQEPHVQSCTGFSRASSTRRTTPALTSRRSFPENGTLVGVEHMSPNRIGMVFHRGQDFPAKIMGQLESYSPPKRAAGLRVSDAEAAGAPGRNLLGHICASWISASDMLPGAPGSHPERAAEVAVFSPNELEASELLGHPMPPRSAHDIQAIGDHFHRKGSTAVVIRSGKRGSYGVGACGTGPVTHFWVPALVEDQRLVVDQTGARNVFLGGLMAGLGRGESLLDAACYGSVSSGLTITQLGLPALELRDDAEPSSELLNADQSPPELLHPIRQKVSLVRLE</sequence>
<keyword evidence="1" id="KW-0175">Coiled coil</keyword>
<dbReference type="EMBL" id="PGCI01000418">
    <property type="protein sequence ID" value="PLW27220.1"/>
    <property type="molecule type" value="Genomic_DNA"/>
</dbReference>
<feature type="region of interest" description="Disordered" evidence="2">
    <location>
        <begin position="44"/>
        <end position="68"/>
    </location>
</feature>
<feature type="coiled-coil region" evidence="1">
    <location>
        <begin position="174"/>
        <end position="215"/>
    </location>
</feature>
<comment type="caution">
    <text evidence="4">The sequence shown here is derived from an EMBL/GenBank/DDBJ whole genome shotgun (WGS) entry which is preliminary data.</text>
</comment>
<feature type="domain" description="Carbohydrate kinase PfkB" evidence="3">
    <location>
        <begin position="478"/>
        <end position="602"/>
    </location>
</feature>
<gene>
    <name evidence="4" type="ORF">PCASD_14212</name>
</gene>
<protein>
    <recommendedName>
        <fullName evidence="3">Carbohydrate kinase PfkB domain-containing protein</fullName>
    </recommendedName>
</protein>
<dbReference type="InterPro" id="IPR011611">
    <property type="entry name" value="PfkB_dom"/>
</dbReference>
<dbReference type="Proteomes" id="UP000235392">
    <property type="component" value="Unassembled WGS sequence"/>
</dbReference>
<feature type="coiled-coil region" evidence="1">
    <location>
        <begin position="76"/>
        <end position="138"/>
    </location>
</feature>
<evidence type="ECO:0000313" key="4">
    <source>
        <dbReference type="EMBL" id="PLW27220.1"/>
    </source>
</evidence>
<dbReference type="PANTHER" id="PTHR47098:SF2">
    <property type="entry name" value="PROTEIN MAK32"/>
    <property type="match status" value="1"/>
</dbReference>
<evidence type="ECO:0000259" key="3">
    <source>
        <dbReference type="Pfam" id="PF00294"/>
    </source>
</evidence>
<evidence type="ECO:0000256" key="1">
    <source>
        <dbReference type="SAM" id="Coils"/>
    </source>
</evidence>
<dbReference type="PANTHER" id="PTHR47098">
    <property type="entry name" value="PROTEIN MAK32"/>
    <property type="match status" value="1"/>
</dbReference>
<feature type="region of interest" description="Disordered" evidence="2">
    <location>
        <begin position="1"/>
        <end position="22"/>
    </location>
</feature>
<dbReference type="AlphaFoldDB" id="A0A2N5TNX8"/>
<dbReference type="Pfam" id="PF00294">
    <property type="entry name" value="PfkB"/>
    <property type="match status" value="1"/>
</dbReference>